<feature type="transmembrane region" description="Helical" evidence="2">
    <location>
        <begin position="92"/>
        <end position="114"/>
    </location>
</feature>
<proteinExistence type="predicted"/>
<evidence type="ECO:0000256" key="1">
    <source>
        <dbReference type="SAM" id="MobiDB-lite"/>
    </source>
</evidence>
<sequence length="219" mass="23793">MNAYPNFNPPCLDKDASIRERPNPKAQTNAYPAQTSFLPPRCRHAIETHSSVLVESALSPAKYAIFQVAGTSLLQLCSSTRSPNSYMTSAKIGAFGGIIVTIFYLMLVLTRNIPVPEDNDDKAGAHDAKEHRRSLYILLHETLYSALASAIGSMAYSRSGAYHVDIFIQTFTGSVGPIVFLLALGVLVGATWCVMRAYKKAMDWYAGVLDAPSSAAPIF</sequence>
<dbReference type="EMBL" id="JACGCI010000030">
    <property type="protein sequence ID" value="KAF6755439.1"/>
    <property type="molecule type" value="Genomic_DNA"/>
</dbReference>
<dbReference type="OrthoDB" id="2943398at2759"/>
<evidence type="ECO:0000256" key="2">
    <source>
        <dbReference type="SAM" id="Phobius"/>
    </source>
</evidence>
<evidence type="ECO:0000313" key="3">
    <source>
        <dbReference type="EMBL" id="KAF6755439.1"/>
    </source>
</evidence>
<feature type="transmembrane region" description="Helical" evidence="2">
    <location>
        <begin position="135"/>
        <end position="155"/>
    </location>
</feature>
<accession>A0A8H6HYG5</accession>
<dbReference type="AlphaFoldDB" id="A0A8H6HYG5"/>
<feature type="compositionally biased region" description="Basic and acidic residues" evidence="1">
    <location>
        <begin position="12"/>
        <end position="23"/>
    </location>
</feature>
<keyword evidence="2" id="KW-0472">Membrane</keyword>
<protein>
    <submittedName>
        <fullName evidence="3">Uncharacterized protein</fullName>
    </submittedName>
</protein>
<keyword evidence="2" id="KW-1133">Transmembrane helix</keyword>
<feature type="region of interest" description="Disordered" evidence="1">
    <location>
        <begin position="1"/>
        <end position="32"/>
    </location>
</feature>
<organism evidence="3 4">
    <name type="scientific">Ephemerocybe angulata</name>
    <dbReference type="NCBI Taxonomy" id="980116"/>
    <lineage>
        <taxon>Eukaryota</taxon>
        <taxon>Fungi</taxon>
        <taxon>Dikarya</taxon>
        <taxon>Basidiomycota</taxon>
        <taxon>Agaricomycotina</taxon>
        <taxon>Agaricomycetes</taxon>
        <taxon>Agaricomycetidae</taxon>
        <taxon>Agaricales</taxon>
        <taxon>Agaricineae</taxon>
        <taxon>Psathyrellaceae</taxon>
        <taxon>Ephemerocybe</taxon>
    </lineage>
</organism>
<evidence type="ECO:0000313" key="4">
    <source>
        <dbReference type="Proteomes" id="UP000521943"/>
    </source>
</evidence>
<keyword evidence="4" id="KW-1185">Reference proteome</keyword>
<comment type="caution">
    <text evidence="3">The sequence shown here is derived from an EMBL/GenBank/DDBJ whole genome shotgun (WGS) entry which is preliminary data.</text>
</comment>
<reference evidence="3 4" key="1">
    <citation type="submission" date="2020-07" db="EMBL/GenBank/DDBJ databases">
        <title>Comparative genomics of pyrophilous fungi reveals a link between fire events and developmental genes.</title>
        <authorList>
            <consortium name="DOE Joint Genome Institute"/>
            <person name="Steindorff A.S."/>
            <person name="Carver A."/>
            <person name="Calhoun S."/>
            <person name="Stillman K."/>
            <person name="Liu H."/>
            <person name="Lipzen A."/>
            <person name="Pangilinan J."/>
            <person name="Labutti K."/>
            <person name="Bruns T.D."/>
            <person name="Grigoriev I.V."/>
        </authorList>
    </citation>
    <scope>NUCLEOTIDE SEQUENCE [LARGE SCALE GENOMIC DNA]</scope>
    <source>
        <strain evidence="3 4">CBS 144469</strain>
    </source>
</reference>
<feature type="transmembrane region" description="Helical" evidence="2">
    <location>
        <begin position="175"/>
        <end position="195"/>
    </location>
</feature>
<gene>
    <name evidence="3" type="ORF">DFP72DRAFT_1169680</name>
</gene>
<dbReference type="Proteomes" id="UP000521943">
    <property type="component" value="Unassembled WGS sequence"/>
</dbReference>
<name>A0A8H6HYG5_9AGAR</name>
<keyword evidence="2" id="KW-0812">Transmembrane</keyword>